<dbReference type="SUPFAM" id="SSF161098">
    <property type="entry name" value="MetI-like"/>
    <property type="match status" value="1"/>
</dbReference>
<comment type="caution">
    <text evidence="9">The sequence shown here is derived from an EMBL/GenBank/DDBJ whole genome shotgun (WGS) entry which is preliminary data.</text>
</comment>
<organism evidence="9 10">
    <name type="scientific">Lolliginicoccus lacisalsi</name>
    <dbReference type="NCBI Taxonomy" id="2742202"/>
    <lineage>
        <taxon>Bacteria</taxon>
        <taxon>Bacillati</taxon>
        <taxon>Actinomycetota</taxon>
        <taxon>Actinomycetes</taxon>
        <taxon>Mycobacteriales</taxon>
        <taxon>Hoyosellaceae</taxon>
        <taxon>Lolliginicoccus</taxon>
    </lineage>
</organism>
<keyword evidence="2 7" id="KW-0813">Transport</keyword>
<dbReference type="CDD" id="cd06261">
    <property type="entry name" value="TM_PBP2"/>
    <property type="match status" value="1"/>
</dbReference>
<evidence type="ECO:0000256" key="5">
    <source>
        <dbReference type="ARBA" id="ARBA00022989"/>
    </source>
</evidence>
<proteinExistence type="inferred from homology"/>
<feature type="domain" description="ABC transmembrane type-1" evidence="8">
    <location>
        <begin position="72"/>
        <end position="262"/>
    </location>
</feature>
<name>A0A927J9P5_9ACTN</name>
<sequence length="279" mass="28992">MARPAVPIPSAPILGLGLLGMVVAYAILVPSIAGPEALAVDLARAGQAPALAHPFGTDNLGRDLFVQVAAALRVSLVIAAAAALLATGIGLLIGTASALAGGTTDRIVMRLADATNALPHLILGIVIVAMFRGNIAAIILSIGLTHWVLVARITRSEALVLREHDYITAARLAGAGRRHILAQHIVPGVLGQALVATTLLLPHAVWHESTLSFLGLGLPPHQPSLGTLLAASRDAILLGSWWTLAFPAGMLVLTTIALALASSRLGREHRRPQHQEVLR</sequence>
<protein>
    <submittedName>
        <fullName evidence="9">ABC transporter permease</fullName>
    </submittedName>
</protein>
<evidence type="ECO:0000256" key="4">
    <source>
        <dbReference type="ARBA" id="ARBA00022692"/>
    </source>
</evidence>
<reference evidence="9" key="1">
    <citation type="submission" date="2020-09" db="EMBL/GenBank/DDBJ databases">
        <title>Hoyosella lacisalsi sp. nov., a halotolerant actinobacterium isolated from soil of Lake Gudzhirganskoe.</title>
        <authorList>
            <person name="Yang Q."/>
            <person name="Guo P.Y."/>
            <person name="Liu S.W."/>
            <person name="Li F.N."/>
            <person name="Sun C.H."/>
        </authorList>
    </citation>
    <scope>NUCLEOTIDE SEQUENCE</scope>
    <source>
        <strain evidence="9">G463</strain>
    </source>
</reference>
<dbReference type="Gene3D" id="1.10.3720.10">
    <property type="entry name" value="MetI-like"/>
    <property type="match status" value="1"/>
</dbReference>
<evidence type="ECO:0000256" key="2">
    <source>
        <dbReference type="ARBA" id="ARBA00022448"/>
    </source>
</evidence>
<comment type="similarity">
    <text evidence="7">Belongs to the binding-protein-dependent transport system permease family.</text>
</comment>
<accession>A0A927J9P5</accession>
<dbReference type="InterPro" id="IPR000515">
    <property type="entry name" value="MetI-like"/>
</dbReference>
<comment type="subcellular location">
    <subcellularLocation>
        <location evidence="1 7">Cell membrane</location>
        <topology evidence="1 7">Multi-pass membrane protein</topology>
    </subcellularLocation>
</comment>
<dbReference type="InterPro" id="IPR035906">
    <property type="entry name" value="MetI-like_sf"/>
</dbReference>
<dbReference type="Pfam" id="PF00528">
    <property type="entry name" value="BPD_transp_1"/>
    <property type="match status" value="1"/>
</dbReference>
<evidence type="ECO:0000256" key="1">
    <source>
        <dbReference type="ARBA" id="ARBA00004651"/>
    </source>
</evidence>
<keyword evidence="6 7" id="KW-0472">Membrane</keyword>
<evidence type="ECO:0000259" key="8">
    <source>
        <dbReference type="PROSITE" id="PS50928"/>
    </source>
</evidence>
<dbReference type="AlphaFoldDB" id="A0A927J9P5"/>
<dbReference type="GO" id="GO:0005886">
    <property type="term" value="C:plasma membrane"/>
    <property type="evidence" value="ECO:0007669"/>
    <property type="project" value="UniProtKB-SubCell"/>
</dbReference>
<keyword evidence="10" id="KW-1185">Reference proteome</keyword>
<evidence type="ECO:0000256" key="7">
    <source>
        <dbReference type="RuleBase" id="RU363032"/>
    </source>
</evidence>
<feature type="transmembrane region" description="Helical" evidence="7">
    <location>
        <begin position="12"/>
        <end position="33"/>
    </location>
</feature>
<dbReference type="PROSITE" id="PS50928">
    <property type="entry name" value="ABC_TM1"/>
    <property type="match status" value="1"/>
</dbReference>
<keyword evidence="5 7" id="KW-1133">Transmembrane helix</keyword>
<dbReference type="PANTHER" id="PTHR43386">
    <property type="entry name" value="OLIGOPEPTIDE TRANSPORT SYSTEM PERMEASE PROTEIN APPC"/>
    <property type="match status" value="1"/>
</dbReference>
<feature type="transmembrane region" description="Helical" evidence="7">
    <location>
        <begin position="74"/>
        <end position="99"/>
    </location>
</feature>
<dbReference type="EMBL" id="JACYWE010000001">
    <property type="protein sequence ID" value="MBD8504915.1"/>
    <property type="molecule type" value="Genomic_DNA"/>
</dbReference>
<evidence type="ECO:0000313" key="9">
    <source>
        <dbReference type="EMBL" id="MBD8504915.1"/>
    </source>
</evidence>
<dbReference type="InterPro" id="IPR050366">
    <property type="entry name" value="BP-dependent_transpt_permease"/>
</dbReference>
<gene>
    <name evidence="9" type="ORF">HT102_00240</name>
</gene>
<evidence type="ECO:0000256" key="3">
    <source>
        <dbReference type="ARBA" id="ARBA00022475"/>
    </source>
</evidence>
<keyword evidence="4 7" id="KW-0812">Transmembrane</keyword>
<dbReference type="PANTHER" id="PTHR43386:SF23">
    <property type="entry name" value="ABC TRANSPORTER"/>
    <property type="match status" value="1"/>
</dbReference>
<dbReference type="Proteomes" id="UP000642993">
    <property type="component" value="Unassembled WGS sequence"/>
</dbReference>
<feature type="transmembrane region" description="Helical" evidence="7">
    <location>
        <begin position="241"/>
        <end position="261"/>
    </location>
</feature>
<keyword evidence="3" id="KW-1003">Cell membrane</keyword>
<evidence type="ECO:0000313" key="10">
    <source>
        <dbReference type="Proteomes" id="UP000642993"/>
    </source>
</evidence>
<evidence type="ECO:0000256" key="6">
    <source>
        <dbReference type="ARBA" id="ARBA00023136"/>
    </source>
</evidence>
<dbReference type="GO" id="GO:0055085">
    <property type="term" value="P:transmembrane transport"/>
    <property type="evidence" value="ECO:0007669"/>
    <property type="project" value="InterPro"/>
</dbReference>